<accession>Q2GGU9</accession>
<dbReference type="AlphaFoldDB" id="Q2GGU9"/>
<keyword evidence="3" id="KW-1185">Reference proteome</keyword>
<proteinExistence type="predicted"/>
<sequence length="43" mass="5427">MHNTRLHYKSNIRLYKYILLIYYPFYTVTLYYFLTLILSNKTM</sequence>
<organism evidence="2 3">
    <name type="scientific">Ehrlichia chaffeensis (strain ATCC CRL-10679 / Arkansas)</name>
    <dbReference type="NCBI Taxonomy" id="205920"/>
    <lineage>
        <taxon>Bacteria</taxon>
        <taxon>Pseudomonadati</taxon>
        <taxon>Pseudomonadota</taxon>
        <taxon>Alphaproteobacteria</taxon>
        <taxon>Rickettsiales</taxon>
        <taxon>Anaplasmataceae</taxon>
        <taxon>Ehrlichia</taxon>
    </lineage>
</organism>
<dbReference type="KEGG" id="ech:ECH_0519"/>
<dbReference type="HOGENOM" id="CLU_3232928_0_0_5"/>
<name>Q2GGU9_EHRCR</name>
<dbReference type="Proteomes" id="UP000008320">
    <property type="component" value="Chromosome"/>
</dbReference>
<gene>
    <name evidence="2" type="ordered locus">ECH_0519</name>
</gene>
<protein>
    <submittedName>
        <fullName evidence="2">Uncharacterized protein</fullName>
    </submittedName>
</protein>
<feature type="transmembrane region" description="Helical" evidence="1">
    <location>
        <begin position="20"/>
        <end position="38"/>
    </location>
</feature>
<keyword evidence="1" id="KW-0472">Membrane</keyword>
<evidence type="ECO:0000313" key="3">
    <source>
        <dbReference type="Proteomes" id="UP000008320"/>
    </source>
</evidence>
<evidence type="ECO:0000313" key="2">
    <source>
        <dbReference type="EMBL" id="ABD44967.1"/>
    </source>
</evidence>
<evidence type="ECO:0000256" key="1">
    <source>
        <dbReference type="SAM" id="Phobius"/>
    </source>
</evidence>
<dbReference type="EMBL" id="CP000236">
    <property type="protein sequence ID" value="ABD44967.1"/>
    <property type="molecule type" value="Genomic_DNA"/>
</dbReference>
<keyword evidence="1" id="KW-1133">Transmembrane helix</keyword>
<reference evidence="2 3" key="1">
    <citation type="journal article" date="2006" name="PLoS Genet.">
        <title>Comparative genomics of emerging human ehrlichiosis agents.</title>
        <authorList>
            <person name="Dunning Hotopp J.C."/>
            <person name="Lin M."/>
            <person name="Madupu R."/>
            <person name="Crabtree J."/>
            <person name="Angiuoli S.V."/>
            <person name="Eisen J.A."/>
            <person name="Seshadri R."/>
            <person name="Ren Q."/>
            <person name="Wu M."/>
            <person name="Utterback T.R."/>
            <person name="Smith S."/>
            <person name="Lewis M."/>
            <person name="Khouri H."/>
            <person name="Zhang C."/>
            <person name="Niu H."/>
            <person name="Lin Q."/>
            <person name="Ohashi N."/>
            <person name="Zhi N."/>
            <person name="Nelson W."/>
            <person name="Brinkac L.M."/>
            <person name="Dodson R.J."/>
            <person name="Rosovitz M.J."/>
            <person name="Sundaram J."/>
            <person name="Daugherty S.C."/>
            <person name="Davidsen T."/>
            <person name="Durkin A.S."/>
            <person name="Gwinn M."/>
            <person name="Haft D.H."/>
            <person name="Selengut J.D."/>
            <person name="Sullivan S.A."/>
            <person name="Zafar N."/>
            <person name="Zhou L."/>
            <person name="Benahmed F."/>
            <person name="Forberger H."/>
            <person name="Halpin R."/>
            <person name="Mulligan S."/>
            <person name="Robinson J."/>
            <person name="White O."/>
            <person name="Rikihisa Y."/>
            <person name="Tettelin H."/>
        </authorList>
    </citation>
    <scope>NUCLEOTIDE SEQUENCE [LARGE SCALE GENOMIC DNA]</scope>
    <source>
        <strain evidence="3">ATCC CRL-10679 / Arkansas</strain>
    </source>
</reference>
<dbReference type="STRING" id="205920.ECH_0519"/>
<keyword evidence="1" id="KW-0812">Transmembrane</keyword>